<comment type="similarity">
    <text evidence="2 5">Belongs to the HSF family.</text>
</comment>
<evidence type="ECO:0000256" key="4">
    <source>
        <dbReference type="ARBA" id="ARBA00023242"/>
    </source>
</evidence>
<keyword evidence="9" id="KW-1185">Reference proteome</keyword>
<gene>
    <name evidence="8" type="primary">SMKI10G3370</name>
    <name evidence="8" type="ORF">SMKI_10G3370</name>
</gene>
<dbReference type="SUPFAM" id="SSF46785">
    <property type="entry name" value="Winged helix' DNA-binding domain"/>
    <property type="match status" value="1"/>
</dbReference>
<dbReference type="InterPro" id="IPR036388">
    <property type="entry name" value="WH-like_DNA-bd_sf"/>
</dbReference>
<name>A0AA35NDH2_SACMI</name>
<accession>A0AA35NDH2</accession>
<dbReference type="PANTHER" id="PTHR10015:SF427">
    <property type="entry name" value="HEAT SHOCK FACTOR PROTEIN"/>
    <property type="match status" value="1"/>
</dbReference>
<organism evidence="8 9">
    <name type="scientific">Saccharomyces mikatae IFO 1815</name>
    <dbReference type="NCBI Taxonomy" id="226126"/>
    <lineage>
        <taxon>Eukaryota</taxon>
        <taxon>Fungi</taxon>
        <taxon>Dikarya</taxon>
        <taxon>Ascomycota</taxon>
        <taxon>Saccharomycotina</taxon>
        <taxon>Saccharomycetes</taxon>
        <taxon>Saccharomycetales</taxon>
        <taxon>Saccharomycetaceae</taxon>
        <taxon>Saccharomyces</taxon>
    </lineage>
</organism>
<evidence type="ECO:0000313" key="8">
    <source>
        <dbReference type="EMBL" id="CAI4034544.1"/>
    </source>
</evidence>
<reference evidence="8" key="1">
    <citation type="submission" date="2022-10" db="EMBL/GenBank/DDBJ databases">
        <authorList>
            <person name="Byrne P K."/>
        </authorList>
    </citation>
    <scope>NUCLEOTIDE SEQUENCE</scope>
    <source>
        <strain evidence="8">IFO1815</strain>
    </source>
</reference>
<evidence type="ECO:0000256" key="6">
    <source>
        <dbReference type="SAM" id="Coils"/>
    </source>
</evidence>
<dbReference type="InterPro" id="IPR000232">
    <property type="entry name" value="HSF_DNA-bd"/>
</dbReference>
<dbReference type="GO" id="GO:0005634">
    <property type="term" value="C:nucleus"/>
    <property type="evidence" value="ECO:0007669"/>
    <property type="project" value="UniProtKB-SubCell"/>
</dbReference>
<comment type="subcellular location">
    <subcellularLocation>
        <location evidence="1">Nucleus</location>
    </subcellularLocation>
</comment>
<dbReference type="GeneID" id="80919361"/>
<evidence type="ECO:0000256" key="2">
    <source>
        <dbReference type="ARBA" id="ARBA00006403"/>
    </source>
</evidence>
<evidence type="ECO:0000256" key="3">
    <source>
        <dbReference type="ARBA" id="ARBA00023125"/>
    </source>
</evidence>
<dbReference type="Pfam" id="PF00447">
    <property type="entry name" value="HSF_DNA-bind"/>
    <property type="match status" value="1"/>
</dbReference>
<evidence type="ECO:0000256" key="5">
    <source>
        <dbReference type="RuleBase" id="RU004020"/>
    </source>
</evidence>
<dbReference type="AlphaFoldDB" id="A0AA35NDH2"/>
<sequence>MDAASTMELPDAFLSILFEILQGNAYSSIIQWSADGSKFIIWNPDQFTKVILERFFSIASFAAFAKQLSKYKFQKTKRPRCVEFSHVHFQRDNVASLLLVKAGKSASTVNKPDKQCGFHWDSFKANSILSKAIGKPSFEKLIKNVDGLQNNLDELNATNAESLQIIKEINASLQTISYHQFHAYQTANFLQANFEAVRKVVCPDSYLQHQQFQPQYPKRHSLLLLKTDASELSGIPFMRFATALELMNCSLDTAAQWHPQLRLDTYDLIFVTVSPNMQQEHLIYFKRLRSALPSFPIIGIMNSLTSPQDTGVVPSDYSNYYFHHLLPSAFTDILMSPFTQSQLVTLLSRHLRT</sequence>
<dbReference type="SMART" id="SM00415">
    <property type="entry name" value="HSF"/>
    <property type="match status" value="1"/>
</dbReference>
<evidence type="ECO:0000259" key="7">
    <source>
        <dbReference type="SMART" id="SM00415"/>
    </source>
</evidence>
<dbReference type="Proteomes" id="UP001161438">
    <property type="component" value="Chromosome 10"/>
</dbReference>
<dbReference type="Gene3D" id="1.10.10.10">
    <property type="entry name" value="Winged helix-like DNA-binding domain superfamily/Winged helix DNA-binding domain"/>
    <property type="match status" value="1"/>
</dbReference>
<dbReference type="InterPro" id="IPR036390">
    <property type="entry name" value="WH_DNA-bd_sf"/>
</dbReference>
<dbReference type="GO" id="GO:0003700">
    <property type="term" value="F:DNA-binding transcription factor activity"/>
    <property type="evidence" value="ECO:0007669"/>
    <property type="project" value="InterPro"/>
</dbReference>
<keyword evidence="3" id="KW-0238">DNA-binding</keyword>
<dbReference type="RefSeq" id="XP_056077664.1">
    <property type="nucleotide sequence ID" value="XM_056223669.1"/>
</dbReference>
<keyword evidence="6" id="KW-0175">Coiled coil</keyword>
<proteinExistence type="inferred from homology"/>
<dbReference type="EMBL" id="OX365766">
    <property type="protein sequence ID" value="CAI4034544.1"/>
    <property type="molecule type" value="Genomic_DNA"/>
</dbReference>
<feature type="coiled-coil region" evidence="6">
    <location>
        <begin position="138"/>
        <end position="165"/>
    </location>
</feature>
<evidence type="ECO:0000313" key="9">
    <source>
        <dbReference type="Proteomes" id="UP001161438"/>
    </source>
</evidence>
<protein>
    <recommendedName>
        <fullName evidence="7">HSF-type DNA-binding domain-containing protein</fullName>
    </recommendedName>
</protein>
<evidence type="ECO:0000256" key="1">
    <source>
        <dbReference type="ARBA" id="ARBA00004123"/>
    </source>
</evidence>
<dbReference type="PANTHER" id="PTHR10015">
    <property type="entry name" value="HEAT SHOCK TRANSCRIPTION FACTOR"/>
    <property type="match status" value="1"/>
</dbReference>
<feature type="domain" description="HSF-type DNA-binding" evidence="7">
    <location>
        <begin position="9"/>
        <end position="103"/>
    </location>
</feature>
<keyword evidence="4" id="KW-0539">Nucleus</keyword>
<dbReference type="GO" id="GO:0043565">
    <property type="term" value="F:sequence-specific DNA binding"/>
    <property type="evidence" value="ECO:0007669"/>
    <property type="project" value="InterPro"/>
</dbReference>